<gene>
    <name evidence="1" type="ORF">PSRA_0325</name>
</gene>
<dbReference type="OrthoDB" id="9797132at2"/>
<proteinExistence type="predicted"/>
<comment type="caution">
    <text evidence="1">The sequence shown here is derived from an EMBL/GenBank/DDBJ whole genome shotgun (WGS) entry which is preliminary data.</text>
</comment>
<keyword evidence="2" id="KW-1185">Reference proteome</keyword>
<sequence length="114" mass="12402">MTAFTDYITANLDRLDLGTLAITRAHAAHHPEVFEVRRNYETIRDRVAASHGAQPQVGEELAQISRLTGGYAIPDDACMTLEGTYRMLQEAHRLYEAEGGTGAAGTNADAARVQ</sequence>
<evidence type="ECO:0000313" key="2">
    <source>
        <dbReference type="Proteomes" id="UP000216725"/>
    </source>
</evidence>
<dbReference type="RefSeq" id="WP_094660125.1">
    <property type="nucleotide sequence ID" value="NZ_MWWR01000003.1"/>
</dbReference>
<name>A0A261F0K1_9BIFI</name>
<dbReference type="Proteomes" id="UP000216725">
    <property type="component" value="Unassembled WGS sequence"/>
</dbReference>
<dbReference type="EMBL" id="MWWR01000003">
    <property type="protein sequence ID" value="OZG52593.1"/>
    <property type="molecule type" value="Genomic_DNA"/>
</dbReference>
<accession>A0A261F0K1</accession>
<dbReference type="AlphaFoldDB" id="A0A261F0K1"/>
<protein>
    <submittedName>
        <fullName evidence="1">Iron-sulfur cluster repair di-iron protein, ric</fullName>
    </submittedName>
</protein>
<evidence type="ECO:0000313" key="1">
    <source>
        <dbReference type="EMBL" id="OZG52593.1"/>
    </source>
</evidence>
<reference evidence="1 2" key="1">
    <citation type="journal article" date="2017" name="BMC Genomics">
        <title>Comparative genomic and phylogenomic analyses of the Bifidobacteriaceae family.</title>
        <authorList>
            <person name="Lugli G.A."/>
            <person name="Milani C."/>
            <person name="Turroni F."/>
            <person name="Duranti S."/>
            <person name="Mancabelli L."/>
            <person name="Mangifesta M."/>
            <person name="Ferrario C."/>
            <person name="Modesto M."/>
            <person name="Mattarelli P."/>
            <person name="Jiri K."/>
            <person name="van Sinderen D."/>
            <person name="Ventura M."/>
        </authorList>
    </citation>
    <scope>NUCLEOTIDE SEQUENCE [LARGE SCALE GENOMIC DNA]</scope>
    <source>
        <strain evidence="1 2">DSM 24742</strain>
    </source>
</reference>
<organism evidence="1 2">
    <name type="scientific">Pseudoscardovia radai</name>
    <dbReference type="NCBI Taxonomy" id="987066"/>
    <lineage>
        <taxon>Bacteria</taxon>
        <taxon>Bacillati</taxon>
        <taxon>Actinomycetota</taxon>
        <taxon>Actinomycetes</taxon>
        <taxon>Bifidobacteriales</taxon>
        <taxon>Bifidobacteriaceae</taxon>
        <taxon>Pseudoscardovia</taxon>
    </lineage>
</organism>